<dbReference type="PANTHER" id="PTHR43798:SF33">
    <property type="entry name" value="HYDROLASE, PUTATIVE (AFU_ORTHOLOGUE AFUA_2G14860)-RELATED"/>
    <property type="match status" value="1"/>
</dbReference>
<feature type="signal peptide" evidence="1">
    <location>
        <begin position="1"/>
        <end position="18"/>
    </location>
</feature>
<evidence type="ECO:0000313" key="3">
    <source>
        <dbReference type="EMBL" id="QSX36456.1"/>
    </source>
</evidence>
<dbReference type="GO" id="GO:0016787">
    <property type="term" value="F:hydrolase activity"/>
    <property type="evidence" value="ECO:0007669"/>
    <property type="project" value="UniProtKB-KW"/>
</dbReference>
<accession>A0ABX7R0R8</accession>
<organism evidence="3 4">
    <name type="scientific">Shewanella sedimentimangrovi</name>
    <dbReference type="NCBI Taxonomy" id="2814293"/>
    <lineage>
        <taxon>Bacteria</taxon>
        <taxon>Pseudomonadati</taxon>
        <taxon>Pseudomonadota</taxon>
        <taxon>Gammaproteobacteria</taxon>
        <taxon>Alteromonadales</taxon>
        <taxon>Shewanellaceae</taxon>
        <taxon>Shewanella</taxon>
    </lineage>
</organism>
<feature type="chain" id="PRO_5045304800" evidence="1">
    <location>
        <begin position="19"/>
        <end position="268"/>
    </location>
</feature>
<keyword evidence="1" id="KW-0732">Signal</keyword>
<dbReference type="PANTHER" id="PTHR43798">
    <property type="entry name" value="MONOACYLGLYCEROL LIPASE"/>
    <property type="match status" value="1"/>
</dbReference>
<name>A0ABX7R0R8_9GAMM</name>
<protein>
    <submittedName>
        <fullName evidence="3">Alpha/beta hydrolase</fullName>
    </submittedName>
</protein>
<dbReference type="InterPro" id="IPR000073">
    <property type="entry name" value="AB_hydrolase_1"/>
</dbReference>
<gene>
    <name evidence="3" type="ORF">JYB85_14330</name>
</gene>
<feature type="domain" description="AB hydrolase-1" evidence="2">
    <location>
        <begin position="47"/>
        <end position="153"/>
    </location>
</feature>
<evidence type="ECO:0000256" key="1">
    <source>
        <dbReference type="SAM" id="SignalP"/>
    </source>
</evidence>
<evidence type="ECO:0000313" key="4">
    <source>
        <dbReference type="Proteomes" id="UP000663207"/>
    </source>
</evidence>
<keyword evidence="3" id="KW-0378">Hydrolase</keyword>
<reference evidence="3 4" key="1">
    <citation type="submission" date="2021-03" db="EMBL/GenBank/DDBJ databases">
        <title>Novel species identification of genus Shewanella.</title>
        <authorList>
            <person name="Liu G."/>
            <person name="Zhang Q."/>
        </authorList>
    </citation>
    <scope>NUCLEOTIDE SEQUENCE [LARGE SCALE GENOMIC DNA]</scope>
    <source>
        <strain evidence="3 4">FJAT-52962</strain>
    </source>
</reference>
<proteinExistence type="predicted"/>
<dbReference type="InterPro" id="IPR029058">
    <property type="entry name" value="AB_hydrolase_fold"/>
</dbReference>
<dbReference type="RefSeq" id="WP_207379827.1">
    <property type="nucleotide sequence ID" value="NZ_CP071502.1"/>
</dbReference>
<sequence length="268" mass="30407">MKFRWLSLLLVFPLSALATPAKVTIKGYEVEYEISGQGEHTIFLEAGGSAGMSDWDPVYQQLAQKAKVIRYSRIGNGNSAKLRKNYSSEEYTEEAMLLLDTLKIKEPVVYMAHSYGAYIARTFAATYPQKVTALMLVEPASEHDVDIMREIDLAKAQKEIAQVQMDDLQNGMSNQYLDFWAKRPLPDYPQIPNIPVTVIASIKKYDNPPVLFFSDAGREKWGKLHSDWANAFPQGKAVLTDKSYHYTQFEEPELVVAETTELLSRIKR</sequence>
<keyword evidence="4" id="KW-1185">Reference proteome</keyword>
<dbReference type="InterPro" id="IPR050266">
    <property type="entry name" value="AB_hydrolase_sf"/>
</dbReference>
<dbReference type="Proteomes" id="UP000663207">
    <property type="component" value="Chromosome"/>
</dbReference>
<dbReference type="EMBL" id="CP071502">
    <property type="protein sequence ID" value="QSX36456.1"/>
    <property type="molecule type" value="Genomic_DNA"/>
</dbReference>
<dbReference type="Pfam" id="PF00561">
    <property type="entry name" value="Abhydrolase_1"/>
    <property type="match status" value="1"/>
</dbReference>
<dbReference type="SUPFAM" id="SSF53474">
    <property type="entry name" value="alpha/beta-Hydrolases"/>
    <property type="match status" value="1"/>
</dbReference>
<evidence type="ECO:0000259" key="2">
    <source>
        <dbReference type="Pfam" id="PF00561"/>
    </source>
</evidence>
<dbReference type="Gene3D" id="3.40.50.1820">
    <property type="entry name" value="alpha/beta hydrolase"/>
    <property type="match status" value="1"/>
</dbReference>